<dbReference type="GO" id="GO:0015937">
    <property type="term" value="P:coenzyme A biosynthetic process"/>
    <property type="evidence" value="ECO:0007669"/>
    <property type="project" value="UniProtKB-UniRule"/>
</dbReference>
<organism evidence="5 6">
    <name type="scientific">Caproicibacterium amylolyticum</name>
    <dbReference type="NCBI Taxonomy" id="2766537"/>
    <lineage>
        <taxon>Bacteria</taxon>
        <taxon>Bacillati</taxon>
        <taxon>Bacillota</taxon>
        <taxon>Clostridia</taxon>
        <taxon>Eubacteriales</taxon>
        <taxon>Oscillospiraceae</taxon>
        <taxon>Caproicibacterium</taxon>
    </lineage>
</organism>
<dbReference type="Proteomes" id="UP000516046">
    <property type="component" value="Chromosome"/>
</dbReference>
<dbReference type="GO" id="GO:0005524">
    <property type="term" value="F:ATP binding"/>
    <property type="evidence" value="ECO:0007669"/>
    <property type="project" value="UniProtKB-UniRule"/>
</dbReference>
<dbReference type="GO" id="GO:0005737">
    <property type="term" value="C:cytoplasm"/>
    <property type="evidence" value="ECO:0007669"/>
    <property type="project" value="UniProtKB-SubCell"/>
</dbReference>
<evidence type="ECO:0000256" key="2">
    <source>
        <dbReference type="ARBA" id="ARBA00022840"/>
    </source>
</evidence>
<dbReference type="PANTHER" id="PTHR10695">
    <property type="entry name" value="DEPHOSPHO-COA KINASE-RELATED"/>
    <property type="match status" value="1"/>
</dbReference>
<reference evidence="5 6" key="1">
    <citation type="submission" date="2020-08" db="EMBL/GenBank/DDBJ databases">
        <authorList>
            <person name="Ren C."/>
            <person name="Gu Y."/>
            <person name="Xu Y."/>
        </authorList>
    </citation>
    <scope>NUCLEOTIDE SEQUENCE [LARGE SCALE GENOMIC DNA]</scope>
    <source>
        <strain evidence="5 6">LBM18003</strain>
    </source>
</reference>
<dbReference type="Gene3D" id="3.40.50.300">
    <property type="entry name" value="P-loop containing nucleotide triphosphate hydrolases"/>
    <property type="match status" value="1"/>
</dbReference>
<gene>
    <name evidence="3" type="primary">coaE</name>
    <name evidence="5" type="ORF">H6X83_08365</name>
</gene>
<accession>A0A7G9WE66</accession>
<evidence type="ECO:0000256" key="1">
    <source>
        <dbReference type="ARBA" id="ARBA00022741"/>
    </source>
</evidence>
<keyword evidence="3 5" id="KW-0808">Transferase</keyword>
<comment type="subcellular location">
    <subcellularLocation>
        <location evidence="3">Cytoplasm</location>
    </subcellularLocation>
</comment>
<dbReference type="InterPro" id="IPR027417">
    <property type="entry name" value="P-loop_NTPase"/>
</dbReference>
<comment type="similarity">
    <text evidence="3">Belongs to the CoaE family.</text>
</comment>
<dbReference type="AlphaFoldDB" id="A0A7G9WE66"/>
<dbReference type="NCBIfam" id="TIGR00152">
    <property type="entry name" value="dephospho-CoA kinase"/>
    <property type="match status" value="1"/>
</dbReference>
<dbReference type="HAMAP" id="MF_00376">
    <property type="entry name" value="Dephospho_CoA_kinase"/>
    <property type="match status" value="1"/>
</dbReference>
<keyword evidence="3" id="KW-0963">Cytoplasm</keyword>
<evidence type="ECO:0000313" key="5">
    <source>
        <dbReference type="EMBL" id="QNO16978.1"/>
    </source>
</evidence>
<proteinExistence type="inferred from homology"/>
<dbReference type="InterPro" id="IPR001977">
    <property type="entry name" value="Depp_CoAkinase"/>
</dbReference>
<comment type="catalytic activity">
    <reaction evidence="3">
        <text>3'-dephospho-CoA + ATP = ADP + CoA + H(+)</text>
        <dbReference type="Rhea" id="RHEA:18245"/>
        <dbReference type="ChEBI" id="CHEBI:15378"/>
        <dbReference type="ChEBI" id="CHEBI:30616"/>
        <dbReference type="ChEBI" id="CHEBI:57287"/>
        <dbReference type="ChEBI" id="CHEBI:57328"/>
        <dbReference type="ChEBI" id="CHEBI:456216"/>
        <dbReference type="EC" id="2.7.1.24"/>
    </reaction>
</comment>
<keyword evidence="2 3" id="KW-0067">ATP-binding</keyword>
<dbReference type="CDD" id="cd02022">
    <property type="entry name" value="DPCK"/>
    <property type="match status" value="1"/>
</dbReference>
<comment type="pathway">
    <text evidence="3">Cofactor biosynthesis; coenzyme A biosynthesis; CoA from (R)-pantothenate: step 5/5.</text>
</comment>
<dbReference type="PROSITE" id="PS51219">
    <property type="entry name" value="DPCK"/>
    <property type="match status" value="1"/>
</dbReference>
<dbReference type="PANTHER" id="PTHR10695:SF46">
    <property type="entry name" value="BIFUNCTIONAL COENZYME A SYNTHASE-RELATED"/>
    <property type="match status" value="1"/>
</dbReference>
<dbReference type="SUPFAM" id="SSF52540">
    <property type="entry name" value="P-loop containing nucleoside triphosphate hydrolases"/>
    <property type="match status" value="1"/>
</dbReference>
<dbReference type="GO" id="GO:0004140">
    <property type="term" value="F:dephospho-CoA kinase activity"/>
    <property type="evidence" value="ECO:0007669"/>
    <property type="project" value="UniProtKB-UniRule"/>
</dbReference>
<feature type="binding site" evidence="3">
    <location>
        <begin position="13"/>
        <end position="18"/>
    </location>
    <ligand>
        <name>ATP</name>
        <dbReference type="ChEBI" id="CHEBI:30616"/>
    </ligand>
</feature>
<comment type="function">
    <text evidence="3">Catalyzes the phosphorylation of the 3'-hydroxyl group of dephosphocoenzyme A to form coenzyme A.</text>
</comment>
<evidence type="ECO:0000313" key="6">
    <source>
        <dbReference type="Proteomes" id="UP000516046"/>
    </source>
</evidence>
<evidence type="ECO:0000256" key="4">
    <source>
        <dbReference type="NCBIfam" id="TIGR00152"/>
    </source>
</evidence>
<keyword evidence="3" id="KW-0173">Coenzyme A biosynthesis</keyword>
<evidence type="ECO:0000256" key="3">
    <source>
        <dbReference type="HAMAP-Rule" id="MF_00376"/>
    </source>
</evidence>
<protein>
    <recommendedName>
        <fullName evidence="3 4">Dephospho-CoA kinase</fullName>
        <ecNumber evidence="3 4">2.7.1.24</ecNumber>
    </recommendedName>
    <alternativeName>
        <fullName evidence="3">Dephosphocoenzyme A kinase</fullName>
    </alternativeName>
</protein>
<dbReference type="Pfam" id="PF01121">
    <property type="entry name" value="CoaE"/>
    <property type="match status" value="1"/>
</dbReference>
<keyword evidence="1 3" id="KW-0547">Nucleotide-binding</keyword>
<dbReference type="RefSeq" id="WP_212506045.1">
    <property type="nucleotide sequence ID" value="NZ_CP060696.1"/>
</dbReference>
<keyword evidence="6" id="KW-1185">Reference proteome</keyword>
<sequence>MHSRIIGLTGPTGAGKSTWSAAFRTLGCAVIDCDKLARKVVEDPAVQKALQMEFGGDILKNGVLDRRLLASRAFADKQSVQRLNAVTHPAILEQITHEITEYEQRGIGIIIIDAPQLFEGGLEKMCTLVAAVLAPQQIRLKRIMQRDKISEEEAWLRMASQYGDDYFKEHADCILDGSLLPQEVPQHAQKQLQAWLGESI</sequence>
<dbReference type="EC" id="2.7.1.24" evidence="3 4"/>
<keyword evidence="3 5" id="KW-0418">Kinase</keyword>
<dbReference type="KEGG" id="caml:H6X83_08365"/>
<dbReference type="UniPathway" id="UPA00241">
    <property type="reaction ID" value="UER00356"/>
</dbReference>
<dbReference type="EMBL" id="CP060696">
    <property type="protein sequence ID" value="QNO16978.1"/>
    <property type="molecule type" value="Genomic_DNA"/>
</dbReference>
<name>A0A7G9WE66_9FIRM</name>